<protein>
    <submittedName>
        <fullName evidence="1">Uncharacterized protein</fullName>
    </submittedName>
</protein>
<sequence length="65" mass="7021">MGDGHDHYRTAFGPTAVELARVAAAVELGDGPQAVARHEKAIGRNGWRWLPVEHRAAHLIDAARA</sequence>
<accession>A0A7Y9X1J5</accession>
<dbReference type="Proteomes" id="UP000523545">
    <property type="component" value="Unassembled WGS sequence"/>
</dbReference>
<name>A0A7Y9X1J5_9ACTN</name>
<evidence type="ECO:0000313" key="2">
    <source>
        <dbReference type="Proteomes" id="UP000523545"/>
    </source>
</evidence>
<organism evidence="1 2">
    <name type="scientific">Micromonospora jinlongensis</name>
    <dbReference type="NCBI Taxonomy" id="1287877"/>
    <lineage>
        <taxon>Bacteria</taxon>
        <taxon>Bacillati</taxon>
        <taxon>Actinomycetota</taxon>
        <taxon>Actinomycetes</taxon>
        <taxon>Micromonosporales</taxon>
        <taxon>Micromonosporaceae</taxon>
        <taxon>Micromonospora</taxon>
    </lineage>
</organism>
<dbReference type="AlphaFoldDB" id="A0A7Y9X1J5"/>
<gene>
    <name evidence="1" type="ORF">HNR22_003005</name>
</gene>
<dbReference type="RefSeq" id="WP_179780891.1">
    <property type="nucleotide sequence ID" value="NZ_JACCHK010000001.1"/>
</dbReference>
<comment type="caution">
    <text evidence="1">The sequence shown here is derived from an EMBL/GenBank/DDBJ whole genome shotgun (WGS) entry which is preliminary data.</text>
</comment>
<dbReference type="EMBL" id="JACCHK010000001">
    <property type="protein sequence ID" value="NYH43278.1"/>
    <property type="molecule type" value="Genomic_DNA"/>
</dbReference>
<evidence type="ECO:0000313" key="1">
    <source>
        <dbReference type="EMBL" id="NYH43278.1"/>
    </source>
</evidence>
<keyword evidence="2" id="KW-1185">Reference proteome</keyword>
<reference evidence="1 2" key="1">
    <citation type="submission" date="2020-07" db="EMBL/GenBank/DDBJ databases">
        <title>Sequencing the genomes of 1000 actinobacteria strains.</title>
        <authorList>
            <person name="Klenk H.-P."/>
        </authorList>
    </citation>
    <scope>NUCLEOTIDE SEQUENCE [LARGE SCALE GENOMIC DNA]</scope>
    <source>
        <strain evidence="1 2">DSM 45876</strain>
    </source>
</reference>
<proteinExistence type="predicted"/>